<name>A0AAV5HLR3_9ROSI</name>
<comment type="caution">
    <text evidence="2">The sequence shown here is derived from an EMBL/GenBank/DDBJ whole genome shotgun (WGS) entry which is preliminary data.</text>
</comment>
<dbReference type="AlphaFoldDB" id="A0AAV5HLR3"/>
<evidence type="ECO:0000313" key="2">
    <source>
        <dbReference type="EMBL" id="GKU88196.1"/>
    </source>
</evidence>
<protein>
    <recommendedName>
        <fullName evidence="1">Glycosyl transferase CAP10 domain-containing protein</fullName>
    </recommendedName>
</protein>
<evidence type="ECO:0000313" key="3">
    <source>
        <dbReference type="Proteomes" id="UP001054252"/>
    </source>
</evidence>
<dbReference type="SMART" id="SM00672">
    <property type="entry name" value="CAP10"/>
    <property type="match status" value="1"/>
</dbReference>
<dbReference type="EMBL" id="BPVZ01000002">
    <property type="protein sequence ID" value="GKU88196.1"/>
    <property type="molecule type" value="Genomic_DNA"/>
</dbReference>
<organism evidence="2 3">
    <name type="scientific">Rubroshorea leprosula</name>
    <dbReference type="NCBI Taxonomy" id="152421"/>
    <lineage>
        <taxon>Eukaryota</taxon>
        <taxon>Viridiplantae</taxon>
        <taxon>Streptophyta</taxon>
        <taxon>Embryophyta</taxon>
        <taxon>Tracheophyta</taxon>
        <taxon>Spermatophyta</taxon>
        <taxon>Magnoliopsida</taxon>
        <taxon>eudicotyledons</taxon>
        <taxon>Gunneridae</taxon>
        <taxon>Pentapetalae</taxon>
        <taxon>rosids</taxon>
        <taxon>malvids</taxon>
        <taxon>Malvales</taxon>
        <taxon>Dipterocarpaceae</taxon>
        <taxon>Rubroshorea</taxon>
    </lineage>
</organism>
<keyword evidence="3" id="KW-1185">Reference proteome</keyword>
<dbReference type="PANTHER" id="PTHR12203:SF74">
    <property type="entry name" value="GLYCOSYLTRANSFERASE"/>
    <property type="match status" value="1"/>
</dbReference>
<dbReference type="Proteomes" id="UP001054252">
    <property type="component" value="Unassembled WGS sequence"/>
</dbReference>
<accession>A0AAV5HLR3</accession>
<dbReference type="Pfam" id="PF05686">
    <property type="entry name" value="Glyco_transf_90"/>
    <property type="match status" value="1"/>
</dbReference>
<dbReference type="InterPro" id="IPR006598">
    <property type="entry name" value="CAP10"/>
</dbReference>
<dbReference type="InterPro" id="IPR051091">
    <property type="entry name" value="O-Glucosyltr/Glycosyltrsf_90"/>
</dbReference>
<proteinExistence type="predicted"/>
<sequence>MTLYIKSRYHDFFIRGMQPLQHYWPIRDNSKCTSLKFAVEWGNTHPEKAEAIGKAAANFIHEDMKMDYIYDYMFHLLNEYAKLLRFKPKVPRGATMLCAEIMACHESGNWKKFKEESLVTSPRDTVPCAMPPPYNATELREFLDTKTNSVRQVETWENEYWQNINKKQ</sequence>
<feature type="domain" description="Glycosyl transferase CAP10" evidence="1">
    <location>
        <begin position="1"/>
        <end position="87"/>
    </location>
</feature>
<gene>
    <name evidence="2" type="ORF">SLEP1_g2490</name>
</gene>
<reference evidence="2 3" key="1">
    <citation type="journal article" date="2021" name="Commun. Biol.">
        <title>The genome of Shorea leprosula (Dipterocarpaceae) highlights the ecological relevance of drought in aseasonal tropical rainforests.</title>
        <authorList>
            <person name="Ng K.K.S."/>
            <person name="Kobayashi M.J."/>
            <person name="Fawcett J.A."/>
            <person name="Hatakeyama M."/>
            <person name="Paape T."/>
            <person name="Ng C.H."/>
            <person name="Ang C.C."/>
            <person name="Tnah L.H."/>
            <person name="Lee C.T."/>
            <person name="Nishiyama T."/>
            <person name="Sese J."/>
            <person name="O'Brien M.J."/>
            <person name="Copetti D."/>
            <person name="Mohd Noor M.I."/>
            <person name="Ong R.C."/>
            <person name="Putra M."/>
            <person name="Sireger I.Z."/>
            <person name="Indrioko S."/>
            <person name="Kosugi Y."/>
            <person name="Izuno A."/>
            <person name="Isagi Y."/>
            <person name="Lee S.L."/>
            <person name="Shimizu K.K."/>
        </authorList>
    </citation>
    <scope>NUCLEOTIDE SEQUENCE [LARGE SCALE GENOMIC DNA]</scope>
    <source>
        <strain evidence="2">214</strain>
    </source>
</reference>
<evidence type="ECO:0000259" key="1">
    <source>
        <dbReference type="SMART" id="SM00672"/>
    </source>
</evidence>
<dbReference type="PANTHER" id="PTHR12203">
    <property type="entry name" value="KDEL LYS-ASP-GLU-LEU CONTAINING - RELATED"/>
    <property type="match status" value="1"/>
</dbReference>